<comment type="subcellular location">
    <subcellularLocation>
        <location evidence="1">Cell outer membrane</location>
        <topology evidence="1">Multi-pass membrane protein</topology>
    </subcellularLocation>
</comment>
<dbReference type="PANTHER" id="PTHR35093">
    <property type="entry name" value="OUTER MEMBRANE PROTEIN NMB0088-RELATED"/>
    <property type="match status" value="1"/>
</dbReference>
<gene>
    <name evidence="9" type="ORF">SAMN05216360_104293</name>
</gene>
<evidence type="ECO:0000256" key="3">
    <source>
        <dbReference type="ARBA" id="ARBA00022452"/>
    </source>
</evidence>
<evidence type="ECO:0000256" key="8">
    <source>
        <dbReference type="SAM" id="SignalP"/>
    </source>
</evidence>
<dbReference type="AlphaFoldDB" id="A0A1G9X9P1"/>
<dbReference type="GO" id="GO:0009279">
    <property type="term" value="C:cell outer membrane"/>
    <property type="evidence" value="ECO:0007669"/>
    <property type="project" value="UniProtKB-SubCell"/>
</dbReference>
<dbReference type="Gene3D" id="2.40.160.60">
    <property type="entry name" value="Outer membrane protein transport protein (OMPP1/FadL/TodX)"/>
    <property type="match status" value="1"/>
</dbReference>
<dbReference type="Pfam" id="PF03349">
    <property type="entry name" value="Toluene_X"/>
    <property type="match status" value="1"/>
</dbReference>
<keyword evidence="3" id="KW-1134">Transmembrane beta strand</keyword>
<reference evidence="10" key="1">
    <citation type="submission" date="2016-10" db="EMBL/GenBank/DDBJ databases">
        <authorList>
            <person name="Varghese N."/>
            <person name="Submissions S."/>
        </authorList>
    </citation>
    <scope>NUCLEOTIDE SEQUENCE [LARGE SCALE GENOMIC DNA]</scope>
    <source>
        <strain evidence="10">BL47</strain>
    </source>
</reference>
<evidence type="ECO:0000256" key="4">
    <source>
        <dbReference type="ARBA" id="ARBA00022692"/>
    </source>
</evidence>
<name>A0A1G9X9P1_9HYPH</name>
<comment type="similarity">
    <text evidence="2">Belongs to the OmpP1/FadL family.</text>
</comment>
<keyword evidence="4" id="KW-0812">Transmembrane</keyword>
<dbReference type="SUPFAM" id="SSF56935">
    <property type="entry name" value="Porins"/>
    <property type="match status" value="1"/>
</dbReference>
<feature type="signal peptide" evidence="8">
    <location>
        <begin position="1"/>
        <end position="24"/>
    </location>
</feature>
<dbReference type="EMBL" id="FNHS01000004">
    <property type="protein sequence ID" value="SDM93035.1"/>
    <property type="molecule type" value="Genomic_DNA"/>
</dbReference>
<protein>
    <submittedName>
        <fullName evidence="9">Long-chain fatty acid transport protein</fullName>
    </submittedName>
</protein>
<evidence type="ECO:0000313" key="10">
    <source>
        <dbReference type="Proteomes" id="UP000198704"/>
    </source>
</evidence>
<organism evidence="9 10">
    <name type="scientific">Methylobacterium phyllostachyos</name>
    <dbReference type="NCBI Taxonomy" id="582672"/>
    <lineage>
        <taxon>Bacteria</taxon>
        <taxon>Pseudomonadati</taxon>
        <taxon>Pseudomonadota</taxon>
        <taxon>Alphaproteobacteria</taxon>
        <taxon>Hyphomicrobiales</taxon>
        <taxon>Methylobacteriaceae</taxon>
        <taxon>Methylobacterium</taxon>
    </lineage>
</organism>
<dbReference type="Proteomes" id="UP000198704">
    <property type="component" value="Unassembled WGS sequence"/>
</dbReference>
<feature type="chain" id="PRO_5011615429" evidence="8">
    <location>
        <begin position="25"/>
        <end position="437"/>
    </location>
</feature>
<sequence>MGGAVRAAMLAATAMVLGASAAQAGAFGIREQSTQAQGLAFAGAAAGSGGVSSIFWNPATITMNPGFVAEQNFTFVGLSSEIRPDLGTNPGFARLGGSGDIGQGAVVPAGATSYQLNDRLWLGLSTGAPFGLVTKPRQVWSGEVYARSSRIFSLAINPVIGFKVNEWLSVAAGPNIEYFRLTLRQALPLPGIQPTVYPSSFLKGESWGAGFTAGATLTPRDGTVLGIGYRSSVHHDIDGSIGVPLVALAPLAGQVRSKLNTPDKLSVGLTQAISPVARVDLGFEWDNWSRLGNIGIVSKTLGLPVNSLPLNYKDGYTYSIGAEYDASPNLTLRTGFAYETSPIDFSNRSARLPDGNRYDVSVGASYRWSQQLTLNAAYSHFFLNRSRILSGIGRDYNVSNIAFAGVVDSSADIVSVGFRYVFGAPPVAAPAPLVRKY</sequence>
<evidence type="ECO:0000256" key="7">
    <source>
        <dbReference type="ARBA" id="ARBA00023237"/>
    </source>
</evidence>
<dbReference type="PANTHER" id="PTHR35093:SF8">
    <property type="entry name" value="OUTER MEMBRANE PROTEIN NMB0088-RELATED"/>
    <property type="match status" value="1"/>
</dbReference>
<proteinExistence type="inferred from homology"/>
<evidence type="ECO:0000256" key="1">
    <source>
        <dbReference type="ARBA" id="ARBA00004571"/>
    </source>
</evidence>
<evidence type="ECO:0000256" key="5">
    <source>
        <dbReference type="ARBA" id="ARBA00022729"/>
    </source>
</evidence>
<dbReference type="InterPro" id="IPR005017">
    <property type="entry name" value="OMPP1/FadL/TodX"/>
</dbReference>
<keyword evidence="6" id="KW-0472">Membrane</keyword>
<dbReference type="STRING" id="582672.SAMN05216360_104293"/>
<accession>A0A1G9X9P1</accession>
<keyword evidence="7" id="KW-0998">Cell outer membrane</keyword>
<evidence type="ECO:0000256" key="2">
    <source>
        <dbReference type="ARBA" id="ARBA00008163"/>
    </source>
</evidence>
<evidence type="ECO:0000313" key="9">
    <source>
        <dbReference type="EMBL" id="SDM93035.1"/>
    </source>
</evidence>
<keyword evidence="5 8" id="KW-0732">Signal</keyword>
<evidence type="ECO:0000256" key="6">
    <source>
        <dbReference type="ARBA" id="ARBA00023136"/>
    </source>
</evidence>
<dbReference type="GO" id="GO:0015483">
    <property type="term" value="F:long-chain fatty acid transporting porin activity"/>
    <property type="evidence" value="ECO:0007669"/>
    <property type="project" value="TreeGrafter"/>
</dbReference>
<keyword evidence="10" id="KW-1185">Reference proteome</keyword>